<keyword evidence="2" id="KW-1185">Reference proteome</keyword>
<name>D2QNY6_SPILD</name>
<dbReference type="HOGENOM" id="CLU_030671_3_3_10"/>
<gene>
    <name evidence="1" type="ordered locus">Slin_1543</name>
</gene>
<dbReference type="RefSeq" id="WP_012926143.1">
    <property type="nucleotide sequence ID" value="NC_013730.1"/>
</dbReference>
<dbReference type="KEGG" id="sli:Slin_1543"/>
<dbReference type="GO" id="GO:0019441">
    <property type="term" value="P:L-tryptophan catabolic process to kynurenine"/>
    <property type="evidence" value="ECO:0007669"/>
    <property type="project" value="InterPro"/>
</dbReference>
<organism evidence="1 2">
    <name type="scientific">Spirosoma linguale (strain ATCC 33905 / DSM 74 / LMG 10896 / Claus 1)</name>
    <dbReference type="NCBI Taxonomy" id="504472"/>
    <lineage>
        <taxon>Bacteria</taxon>
        <taxon>Pseudomonadati</taxon>
        <taxon>Bacteroidota</taxon>
        <taxon>Cytophagia</taxon>
        <taxon>Cytophagales</taxon>
        <taxon>Cytophagaceae</taxon>
        <taxon>Spirosoma</taxon>
    </lineage>
</organism>
<accession>D2QNY6</accession>
<dbReference type="Proteomes" id="UP000002028">
    <property type="component" value="Chromosome"/>
</dbReference>
<evidence type="ECO:0000313" key="2">
    <source>
        <dbReference type="Proteomes" id="UP000002028"/>
    </source>
</evidence>
<reference evidence="1 2" key="1">
    <citation type="journal article" date="2010" name="Stand. Genomic Sci.">
        <title>Complete genome sequence of Spirosoma linguale type strain (1).</title>
        <authorList>
            <person name="Lail K."/>
            <person name="Sikorski J."/>
            <person name="Saunders E."/>
            <person name="Lapidus A."/>
            <person name="Glavina Del Rio T."/>
            <person name="Copeland A."/>
            <person name="Tice H."/>
            <person name="Cheng J.-F."/>
            <person name="Lucas S."/>
            <person name="Nolan M."/>
            <person name="Bruce D."/>
            <person name="Goodwin L."/>
            <person name="Pitluck S."/>
            <person name="Ivanova N."/>
            <person name="Mavromatis K."/>
            <person name="Ovchinnikova G."/>
            <person name="Pati A."/>
            <person name="Chen A."/>
            <person name="Palaniappan K."/>
            <person name="Land M."/>
            <person name="Hauser L."/>
            <person name="Chang Y.-J."/>
            <person name="Jeffries C.D."/>
            <person name="Chain P."/>
            <person name="Brettin T."/>
            <person name="Detter J.C."/>
            <person name="Schuetze A."/>
            <person name="Rohde M."/>
            <person name="Tindall B.J."/>
            <person name="Goeker M."/>
            <person name="Bristow J."/>
            <person name="Eisen J.A."/>
            <person name="Markowitz V."/>
            <person name="Hugenholtz P."/>
            <person name="Kyrpides N.C."/>
            <person name="Klenk H.-P."/>
            <person name="Chen F."/>
        </authorList>
    </citation>
    <scope>NUCLEOTIDE SEQUENCE [LARGE SCALE GENOMIC DNA]</scope>
    <source>
        <strain evidence="2">ATCC 33905 / DSM 74 / LMG 10896 / Claus 1</strain>
    </source>
</reference>
<dbReference type="GO" id="GO:0004061">
    <property type="term" value="F:arylformamidase activity"/>
    <property type="evidence" value="ECO:0007669"/>
    <property type="project" value="InterPro"/>
</dbReference>
<dbReference type="AlphaFoldDB" id="D2QNY6"/>
<dbReference type="SUPFAM" id="SSF102198">
    <property type="entry name" value="Putative cyclase"/>
    <property type="match status" value="1"/>
</dbReference>
<dbReference type="Gene3D" id="3.50.30.50">
    <property type="entry name" value="Putative cyclase"/>
    <property type="match status" value="1"/>
</dbReference>
<dbReference type="InterPro" id="IPR037175">
    <property type="entry name" value="KFase_sf"/>
</dbReference>
<evidence type="ECO:0000313" key="1">
    <source>
        <dbReference type="EMBL" id="ADB37592.1"/>
    </source>
</evidence>
<dbReference type="eggNOG" id="COG1878">
    <property type="taxonomic scope" value="Bacteria"/>
</dbReference>
<sequence length="255" mass="28497">MKLIDLSVTISPAIKEPLPFSIAYENHKEGAQNMGPKLLGGLQADDLFMEGNALAGEVITLTGHAGTHVDAPWHYFPTTAGKPARTIEQMPLDWFYHDGVVLDFTDKPDAYCFTVDDVKEKLANIGYTLKPFDIVLIRCDADKRLHQDDYVRIHVGASAEATHWLIDQGIRVMGTDGWGWDPPLFTQIAEYHRNPREGVIWAAHYVGREKEYCQIEKLANLDQLPPFGFKVSCFPIKIEGGSGGWTRAVAFVDEP</sequence>
<dbReference type="InterPro" id="IPR007325">
    <property type="entry name" value="KFase/CYL"/>
</dbReference>
<dbReference type="EMBL" id="CP001769">
    <property type="protein sequence ID" value="ADB37592.1"/>
    <property type="molecule type" value="Genomic_DNA"/>
</dbReference>
<proteinExistence type="predicted"/>
<dbReference type="PANTHER" id="PTHR31118:SF12">
    <property type="entry name" value="CYCLASE-LIKE PROTEIN 2"/>
    <property type="match status" value="1"/>
</dbReference>
<protein>
    <submittedName>
        <fullName evidence="1">Cyclase family protein</fullName>
    </submittedName>
</protein>
<dbReference type="PANTHER" id="PTHR31118">
    <property type="entry name" value="CYCLASE-LIKE PROTEIN 2"/>
    <property type="match status" value="1"/>
</dbReference>
<dbReference type="Pfam" id="PF04199">
    <property type="entry name" value="Cyclase"/>
    <property type="match status" value="1"/>
</dbReference>
<dbReference type="STRING" id="504472.Slin_1543"/>